<protein>
    <recommendedName>
        <fullName evidence="7 17">3-dehydroquinate synthase</fullName>
        <shortName evidence="17">DHQS</shortName>
        <ecNumber evidence="6 17">4.2.3.4</ecNumber>
    </recommendedName>
</protein>
<reference evidence="20 21" key="1">
    <citation type="submission" date="2020-04" db="EMBL/GenBank/DDBJ databases">
        <title>Sequencing and Assembly of C. fimi.</title>
        <authorList>
            <person name="Ramsey A.R."/>
        </authorList>
    </citation>
    <scope>NUCLEOTIDE SEQUENCE [LARGE SCALE GENOMIC DNA]</scope>
    <source>
        <strain evidence="20 21">SB</strain>
    </source>
</reference>
<dbReference type="GO" id="GO:0009423">
    <property type="term" value="P:chorismate biosynthetic process"/>
    <property type="evidence" value="ECO:0007669"/>
    <property type="project" value="UniProtKB-UniRule"/>
</dbReference>
<dbReference type="GO" id="GO:0008652">
    <property type="term" value="P:amino acid biosynthetic process"/>
    <property type="evidence" value="ECO:0007669"/>
    <property type="project" value="UniProtKB-KW"/>
</dbReference>
<evidence type="ECO:0000256" key="15">
    <source>
        <dbReference type="ARBA" id="ARBA00023239"/>
    </source>
</evidence>
<evidence type="ECO:0000256" key="14">
    <source>
        <dbReference type="ARBA" id="ARBA00023141"/>
    </source>
</evidence>
<dbReference type="Proteomes" id="UP000562124">
    <property type="component" value="Unassembled WGS sequence"/>
</dbReference>
<evidence type="ECO:0000256" key="2">
    <source>
        <dbReference type="ARBA" id="ARBA00001911"/>
    </source>
</evidence>
<evidence type="ECO:0000256" key="11">
    <source>
        <dbReference type="ARBA" id="ARBA00022741"/>
    </source>
</evidence>
<comment type="cofactor">
    <cofactor evidence="2 17">
        <name>NAD(+)</name>
        <dbReference type="ChEBI" id="CHEBI:57540"/>
    </cofactor>
</comment>
<dbReference type="InterPro" id="IPR030960">
    <property type="entry name" value="DHQS/DOIS_N"/>
</dbReference>
<name>A0A7Y0LYB1_CELFI</name>
<keyword evidence="8 17" id="KW-0963">Cytoplasm</keyword>
<dbReference type="PANTHER" id="PTHR43622:SF7">
    <property type="entry name" value="3-DEHYDROQUINATE SYNTHASE, CHLOROPLASTIC"/>
    <property type="match status" value="1"/>
</dbReference>
<dbReference type="Pfam" id="PF24621">
    <property type="entry name" value="DHQS_C"/>
    <property type="match status" value="1"/>
</dbReference>
<evidence type="ECO:0000256" key="13">
    <source>
        <dbReference type="ARBA" id="ARBA00023027"/>
    </source>
</evidence>
<keyword evidence="13 17" id="KW-0520">NAD</keyword>
<evidence type="ECO:0000256" key="16">
    <source>
        <dbReference type="ARBA" id="ARBA00023285"/>
    </source>
</evidence>
<sequence length="382" mass="40463">MSDPDRSPTRVVRVEGERPYDVVIGRGLLGELPGLLGEGVRRVLVVCTEAMSTSAEAVREDLVAQGYEAILAEVPDAEGAKSAEVAAFCWQVLGQADFTRSDAVVSLGGGATTDLAGFVAATWLRGIKVVHVPTTLLGMVDAAVGGKTGINTAEGKNLVGAFHPPAGVLCDLDSLESLPTFDLVAGLAEVIKCGFIADARILELVEADPQGIVERGGSPVDAGEEDVLLELIERSIAIKARVVGEDLKESGLREILNYGHTFGHAIELVERFAWRHGAAVSVGMVYAAELARLAGRLADDVVDRHRAVLTSVGLPVTYRGDRWEQLLGAMRRDKKTRGDLLRFVVLEDVAKPARLEGPDPTLLAAAYAEVSEGAVTSRAISL</sequence>
<keyword evidence="15 17" id="KW-0456">Lyase</keyword>
<keyword evidence="16 17" id="KW-0170">Cobalt</keyword>
<feature type="binding site" evidence="17">
    <location>
        <begin position="110"/>
        <end position="114"/>
    </location>
    <ligand>
        <name>NAD(+)</name>
        <dbReference type="ChEBI" id="CHEBI:57540"/>
    </ligand>
</feature>
<evidence type="ECO:0000256" key="3">
    <source>
        <dbReference type="ARBA" id="ARBA00004496"/>
    </source>
</evidence>
<dbReference type="FunFam" id="3.40.50.1970:FF:000012">
    <property type="entry name" value="3-dehydroquinate synthase"/>
    <property type="match status" value="1"/>
</dbReference>
<gene>
    <name evidence="17" type="primary">aroB</name>
    <name evidence="20" type="ORF">HIR71_08050</name>
</gene>
<keyword evidence="21" id="KW-1185">Reference proteome</keyword>
<evidence type="ECO:0000256" key="8">
    <source>
        <dbReference type="ARBA" id="ARBA00022490"/>
    </source>
</evidence>
<evidence type="ECO:0000256" key="4">
    <source>
        <dbReference type="ARBA" id="ARBA00004661"/>
    </source>
</evidence>
<comment type="cofactor">
    <cofactor evidence="17">
        <name>Co(2+)</name>
        <dbReference type="ChEBI" id="CHEBI:48828"/>
    </cofactor>
    <cofactor evidence="17">
        <name>Zn(2+)</name>
        <dbReference type="ChEBI" id="CHEBI:29105"/>
    </cofactor>
    <text evidence="17">Binds 1 divalent metal cation per subunit. Can use either Co(2+) or Zn(2+).</text>
</comment>
<evidence type="ECO:0000259" key="19">
    <source>
        <dbReference type="Pfam" id="PF24621"/>
    </source>
</evidence>
<evidence type="ECO:0000256" key="7">
    <source>
        <dbReference type="ARBA" id="ARBA00017684"/>
    </source>
</evidence>
<dbReference type="InterPro" id="IPR030963">
    <property type="entry name" value="DHQ_synth_fam"/>
</dbReference>
<keyword evidence="9 17" id="KW-0028">Amino-acid biosynthesis</keyword>
<feature type="binding site" evidence="17">
    <location>
        <begin position="134"/>
        <end position="135"/>
    </location>
    <ligand>
        <name>NAD(+)</name>
        <dbReference type="ChEBI" id="CHEBI:57540"/>
    </ligand>
</feature>
<comment type="pathway">
    <text evidence="4 17">Metabolic intermediate biosynthesis; chorismate biosynthesis; chorismate from D-erythrose 4-phosphate and phosphoenolpyruvate: step 2/7.</text>
</comment>
<comment type="caution">
    <text evidence="20">The sequence shown here is derived from an EMBL/GenBank/DDBJ whole genome shotgun (WGS) entry which is preliminary data.</text>
</comment>
<dbReference type="HAMAP" id="MF_00110">
    <property type="entry name" value="DHQ_synthase"/>
    <property type="match status" value="1"/>
</dbReference>
<dbReference type="InterPro" id="IPR056179">
    <property type="entry name" value="DHQS_C"/>
</dbReference>
<dbReference type="GO" id="GO:0000166">
    <property type="term" value="F:nucleotide binding"/>
    <property type="evidence" value="ECO:0007669"/>
    <property type="project" value="UniProtKB-KW"/>
</dbReference>
<dbReference type="SUPFAM" id="SSF56796">
    <property type="entry name" value="Dehydroquinate synthase-like"/>
    <property type="match status" value="1"/>
</dbReference>
<comment type="catalytic activity">
    <reaction evidence="1 17">
        <text>7-phospho-2-dehydro-3-deoxy-D-arabino-heptonate = 3-dehydroquinate + phosphate</text>
        <dbReference type="Rhea" id="RHEA:21968"/>
        <dbReference type="ChEBI" id="CHEBI:32364"/>
        <dbReference type="ChEBI" id="CHEBI:43474"/>
        <dbReference type="ChEBI" id="CHEBI:58394"/>
        <dbReference type="EC" id="4.2.3.4"/>
    </reaction>
</comment>
<dbReference type="GO" id="GO:0005737">
    <property type="term" value="C:cytoplasm"/>
    <property type="evidence" value="ECO:0007669"/>
    <property type="project" value="UniProtKB-SubCell"/>
</dbReference>
<keyword evidence="11 17" id="KW-0547">Nucleotide-binding</keyword>
<dbReference type="UniPathway" id="UPA00053">
    <property type="reaction ID" value="UER00085"/>
</dbReference>
<evidence type="ECO:0000256" key="12">
    <source>
        <dbReference type="ARBA" id="ARBA00022833"/>
    </source>
</evidence>
<feature type="binding site" evidence="17">
    <location>
        <begin position="76"/>
        <end position="81"/>
    </location>
    <ligand>
        <name>NAD(+)</name>
        <dbReference type="ChEBI" id="CHEBI:57540"/>
    </ligand>
</feature>
<dbReference type="GO" id="GO:0003856">
    <property type="term" value="F:3-dehydroquinate synthase activity"/>
    <property type="evidence" value="ECO:0007669"/>
    <property type="project" value="UniProtKB-UniRule"/>
</dbReference>
<comment type="similarity">
    <text evidence="5 17">Belongs to the sugar phosphate cyclases superfamily. Dehydroquinate synthase family.</text>
</comment>
<feature type="binding site" evidence="17">
    <location>
        <position position="147"/>
    </location>
    <ligand>
        <name>NAD(+)</name>
        <dbReference type="ChEBI" id="CHEBI:57540"/>
    </ligand>
</feature>
<dbReference type="GO" id="GO:0009073">
    <property type="term" value="P:aromatic amino acid family biosynthetic process"/>
    <property type="evidence" value="ECO:0007669"/>
    <property type="project" value="UniProtKB-KW"/>
</dbReference>
<feature type="binding site" evidence="17">
    <location>
        <position position="189"/>
    </location>
    <ligand>
        <name>Zn(2+)</name>
        <dbReference type="ChEBI" id="CHEBI:29105"/>
    </ligand>
</feature>
<dbReference type="CDD" id="cd08195">
    <property type="entry name" value="DHQS"/>
    <property type="match status" value="1"/>
</dbReference>
<proteinExistence type="inferred from homology"/>
<evidence type="ECO:0000256" key="1">
    <source>
        <dbReference type="ARBA" id="ARBA00001393"/>
    </source>
</evidence>
<dbReference type="PANTHER" id="PTHR43622">
    <property type="entry name" value="3-DEHYDROQUINATE SYNTHASE"/>
    <property type="match status" value="1"/>
</dbReference>
<feature type="domain" description="3-dehydroquinate synthase C-terminal" evidence="19">
    <location>
        <begin position="186"/>
        <end position="336"/>
    </location>
</feature>
<dbReference type="NCBIfam" id="TIGR01357">
    <property type="entry name" value="aroB"/>
    <property type="match status" value="1"/>
</dbReference>
<dbReference type="EC" id="4.2.3.4" evidence="6 17"/>
<comment type="caution">
    <text evidence="17">Lacks conserved residue(s) required for the propagation of feature annotation.</text>
</comment>
<evidence type="ECO:0000259" key="18">
    <source>
        <dbReference type="Pfam" id="PF01761"/>
    </source>
</evidence>
<dbReference type="EMBL" id="JABCJJ010000009">
    <property type="protein sequence ID" value="NMR20169.1"/>
    <property type="molecule type" value="Genomic_DNA"/>
</dbReference>
<dbReference type="GO" id="GO:0046872">
    <property type="term" value="F:metal ion binding"/>
    <property type="evidence" value="ECO:0007669"/>
    <property type="project" value="UniProtKB-KW"/>
</dbReference>
<dbReference type="RefSeq" id="WP_169324539.1">
    <property type="nucleotide sequence ID" value="NZ_JABCJJ010000009.1"/>
</dbReference>
<evidence type="ECO:0000313" key="21">
    <source>
        <dbReference type="Proteomes" id="UP000562124"/>
    </source>
</evidence>
<evidence type="ECO:0000256" key="9">
    <source>
        <dbReference type="ARBA" id="ARBA00022605"/>
    </source>
</evidence>
<feature type="binding site" evidence="17">
    <location>
        <position position="276"/>
    </location>
    <ligand>
        <name>Zn(2+)</name>
        <dbReference type="ChEBI" id="CHEBI:29105"/>
    </ligand>
</feature>
<keyword evidence="14 17" id="KW-0057">Aromatic amino acid biosynthesis</keyword>
<evidence type="ECO:0000256" key="17">
    <source>
        <dbReference type="HAMAP-Rule" id="MF_00110"/>
    </source>
</evidence>
<dbReference type="Gene3D" id="3.40.50.1970">
    <property type="match status" value="1"/>
</dbReference>
<evidence type="ECO:0000256" key="10">
    <source>
        <dbReference type="ARBA" id="ARBA00022723"/>
    </source>
</evidence>
<keyword evidence="12 17" id="KW-0862">Zinc</keyword>
<organism evidence="20 21">
    <name type="scientific">Cellulomonas fimi</name>
    <dbReference type="NCBI Taxonomy" id="1708"/>
    <lineage>
        <taxon>Bacteria</taxon>
        <taxon>Bacillati</taxon>
        <taxon>Actinomycetota</taxon>
        <taxon>Actinomycetes</taxon>
        <taxon>Micrococcales</taxon>
        <taxon>Cellulomonadaceae</taxon>
        <taxon>Cellulomonas</taxon>
    </lineage>
</organism>
<evidence type="ECO:0000256" key="6">
    <source>
        <dbReference type="ARBA" id="ARBA00013031"/>
    </source>
</evidence>
<dbReference type="AlphaFoldDB" id="A0A7Y0LYB1"/>
<keyword evidence="10 17" id="KW-0479">Metal-binding</keyword>
<dbReference type="InterPro" id="IPR016037">
    <property type="entry name" value="DHQ_synth_AroB"/>
</dbReference>
<evidence type="ECO:0000256" key="5">
    <source>
        <dbReference type="ARBA" id="ARBA00005412"/>
    </source>
</evidence>
<evidence type="ECO:0000313" key="20">
    <source>
        <dbReference type="EMBL" id="NMR20169.1"/>
    </source>
</evidence>
<feature type="binding site" evidence="17">
    <location>
        <position position="156"/>
    </location>
    <ligand>
        <name>NAD(+)</name>
        <dbReference type="ChEBI" id="CHEBI:57540"/>
    </ligand>
</feature>
<dbReference type="InterPro" id="IPR050071">
    <property type="entry name" value="Dehydroquinate_synthase"/>
</dbReference>
<feature type="domain" description="3-dehydroquinate synthase N-terminal" evidence="18">
    <location>
        <begin position="73"/>
        <end position="180"/>
    </location>
</feature>
<dbReference type="Gene3D" id="1.20.1090.10">
    <property type="entry name" value="Dehydroquinate synthase-like - alpha domain"/>
    <property type="match status" value="1"/>
</dbReference>
<comment type="subcellular location">
    <subcellularLocation>
        <location evidence="3 17">Cytoplasm</location>
    </subcellularLocation>
</comment>
<dbReference type="PIRSF" id="PIRSF001455">
    <property type="entry name" value="DHQ_synth"/>
    <property type="match status" value="1"/>
</dbReference>
<feature type="binding site" evidence="17">
    <location>
        <position position="260"/>
    </location>
    <ligand>
        <name>Zn(2+)</name>
        <dbReference type="ChEBI" id="CHEBI:29105"/>
    </ligand>
</feature>
<dbReference type="Pfam" id="PF01761">
    <property type="entry name" value="DHQ_synthase"/>
    <property type="match status" value="1"/>
</dbReference>
<accession>A0A7Y0LYB1</accession>
<comment type="function">
    <text evidence="17">Catalyzes the conversion of 3-deoxy-D-arabino-heptulosonate 7-phosphate (DAHP) to dehydroquinate (DHQ).</text>
</comment>